<dbReference type="GO" id="GO:0003964">
    <property type="term" value="F:RNA-directed DNA polymerase activity"/>
    <property type="evidence" value="ECO:0007669"/>
    <property type="project" value="UniProtKB-KW"/>
</dbReference>
<dbReference type="Pfam" id="PF03372">
    <property type="entry name" value="Exo_endo_phos"/>
    <property type="match status" value="1"/>
</dbReference>
<gene>
    <name evidence="2" type="ORF">Tco_0652887</name>
</gene>
<dbReference type="PROSITE" id="PS50878">
    <property type="entry name" value="RT_POL"/>
    <property type="match status" value="1"/>
</dbReference>
<keyword evidence="2" id="KW-0808">Transferase</keyword>
<reference evidence="2" key="2">
    <citation type="submission" date="2022-01" db="EMBL/GenBank/DDBJ databases">
        <authorList>
            <person name="Yamashiro T."/>
            <person name="Shiraishi A."/>
            <person name="Satake H."/>
            <person name="Nakayama K."/>
        </authorList>
    </citation>
    <scope>NUCLEOTIDE SEQUENCE</scope>
</reference>
<sequence>MDVKLMWGNSNYDFVFSDSLGNSGGILCIWEASVFEKDNVTISDNFIAIYGTWLPCNVKVLFVAIYAPQQPVQKRVLWDYVSMILEQWNGESILMGDFNEVRSSDERRGSWFNSASAQAFNHFISVSGLVDVKLEGFSFTWSHPSATKMSKIDRFLVSDGIISLFPSITALCLDRHLSDHRPILLHDIKLDFGPTPFRFYHAWFKYEGFDEMVNQTWRSFSHSDRNGMVRFKKKLFDLKIVIRQWVKSKRAQLCNTKQALEGELHEVDEDLDHGTVNEDLLVRRKDIIRQLHDIKTKGDAELIQKSKIRWAIEGDENTKFFHGIINKKRSHLAIRGVLIDGVWQIDPKVVKEAFQKHFEDRFNKVTSSGPKLNFTFPKRLFHDQVEDLDRDVTRDEIREAVWSCGENKSPGPDGYTFEFFKKYWNLVGTDLCEAVEFFFINGVFANGCNASFITLIPKVADAKLVSDFRPISLIGSIYKVVTKIMANRLAMVISDIVSDTQSAFVSDRQILDGPFIINEILQWCKRKNKQALFFKVDFAKAYDSVRWDYLIDVLEAFGFGPKWCQWVRGTFSHAKASVLVNGSPSNEFAFHCGLKQGDPLAPFLFILVMESLHLSFNRVVEAERFKGIRIGRSFSLSHLFYADDALIVGEWSQDNLRCIIHVLQVFYLASGLQINIHKSQILGVGVPKVDVEAAAVSIGCSVTPPKFRTTQRNGNIGIGDGLETNFWTDIWKGDIALCDMFPRVYALETNKLISVAGKLASPNDRSFRRMVRGGIEEQQL</sequence>
<reference evidence="2" key="1">
    <citation type="journal article" date="2022" name="Int. J. Mol. Sci.">
        <title>Draft Genome of Tanacetum Coccineum: Genomic Comparison of Closely Related Tanacetum-Family Plants.</title>
        <authorList>
            <person name="Yamashiro T."/>
            <person name="Shiraishi A."/>
            <person name="Nakayama K."/>
            <person name="Satake H."/>
        </authorList>
    </citation>
    <scope>NUCLEOTIDE SEQUENCE</scope>
</reference>
<dbReference type="Gene3D" id="3.60.10.10">
    <property type="entry name" value="Endonuclease/exonuclease/phosphatase"/>
    <property type="match status" value="1"/>
</dbReference>
<dbReference type="Proteomes" id="UP001151760">
    <property type="component" value="Unassembled WGS sequence"/>
</dbReference>
<keyword evidence="3" id="KW-1185">Reference proteome</keyword>
<keyword evidence="2" id="KW-0695">RNA-directed DNA polymerase</keyword>
<proteinExistence type="predicted"/>
<dbReference type="CDD" id="cd01650">
    <property type="entry name" value="RT_nLTR_like"/>
    <property type="match status" value="1"/>
</dbReference>
<organism evidence="2 3">
    <name type="scientific">Tanacetum coccineum</name>
    <dbReference type="NCBI Taxonomy" id="301880"/>
    <lineage>
        <taxon>Eukaryota</taxon>
        <taxon>Viridiplantae</taxon>
        <taxon>Streptophyta</taxon>
        <taxon>Embryophyta</taxon>
        <taxon>Tracheophyta</taxon>
        <taxon>Spermatophyta</taxon>
        <taxon>Magnoliopsida</taxon>
        <taxon>eudicotyledons</taxon>
        <taxon>Gunneridae</taxon>
        <taxon>Pentapetalae</taxon>
        <taxon>asterids</taxon>
        <taxon>campanulids</taxon>
        <taxon>Asterales</taxon>
        <taxon>Asteraceae</taxon>
        <taxon>Asteroideae</taxon>
        <taxon>Anthemideae</taxon>
        <taxon>Anthemidinae</taxon>
        <taxon>Tanacetum</taxon>
    </lineage>
</organism>
<dbReference type="PANTHER" id="PTHR46890:SF48">
    <property type="entry name" value="RNA-DIRECTED DNA POLYMERASE"/>
    <property type="match status" value="1"/>
</dbReference>
<dbReference type="SUPFAM" id="SSF56219">
    <property type="entry name" value="DNase I-like"/>
    <property type="match status" value="1"/>
</dbReference>
<dbReference type="InterPro" id="IPR036691">
    <property type="entry name" value="Endo/exonu/phosph_ase_sf"/>
</dbReference>
<dbReference type="PANTHER" id="PTHR46890">
    <property type="entry name" value="NON-LTR RETROLELEMENT REVERSE TRANSCRIPTASE-LIKE PROTEIN-RELATED"/>
    <property type="match status" value="1"/>
</dbReference>
<dbReference type="Pfam" id="PF00078">
    <property type="entry name" value="RVT_1"/>
    <property type="match status" value="1"/>
</dbReference>
<dbReference type="InterPro" id="IPR005135">
    <property type="entry name" value="Endo/exonuclease/phosphatase"/>
</dbReference>
<dbReference type="InterPro" id="IPR052343">
    <property type="entry name" value="Retrotransposon-Effector_Assoc"/>
</dbReference>
<evidence type="ECO:0000259" key="1">
    <source>
        <dbReference type="PROSITE" id="PS50878"/>
    </source>
</evidence>
<dbReference type="EMBL" id="BQNB010009056">
    <property type="protein sequence ID" value="GJS58103.1"/>
    <property type="molecule type" value="Genomic_DNA"/>
</dbReference>
<feature type="domain" description="Reverse transcriptase" evidence="1">
    <location>
        <begin position="437"/>
        <end position="702"/>
    </location>
</feature>
<protein>
    <submittedName>
        <fullName evidence="2">RNA-directed DNA polymerase, eukaryota</fullName>
    </submittedName>
</protein>
<name>A0ABQ4WZ87_9ASTR</name>
<evidence type="ECO:0000313" key="2">
    <source>
        <dbReference type="EMBL" id="GJS58103.1"/>
    </source>
</evidence>
<dbReference type="InterPro" id="IPR000477">
    <property type="entry name" value="RT_dom"/>
</dbReference>
<comment type="caution">
    <text evidence="2">The sequence shown here is derived from an EMBL/GenBank/DDBJ whole genome shotgun (WGS) entry which is preliminary data.</text>
</comment>
<accession>A0ABQ4WZ87</accession>
<keyword evidence="2" id="KW-0548">Nucleotidyltransferase</keyword>
<evidence type="ECO:0000313" key="3">
    <source>
        <dbReference type="Proteomes" id="UP001151760"/>
    </source>
</evidence>